<name>A0A939DYS7_9CORY</name>
<evidence type="ECO:0000256" key="6">
    <source>
        <dbReference type="ARBA" id="ARBA00022777"/>
    </source>
</evidence>
<comment type="subcellular location">
    <subcellularLocation>
        <location evidence="1">Cytoplasm</location>
    </subcellularLocation>
</comment>
<evidence type="ECO:0000259" key="7">
    <source>
        <dbReference type="PROSITE" id="PS51093"/>
    </source>
</evidence>
<evidence type="ECO:0000256" key="2">
    <source>
        <dbReference type="ARBA" id="ARBA00022448"/>
    </source>
</evidence>
<dbReference type="RefSeq" id="WP_207117927.1">
    <property type="nucleotide sequence ID" value="NZ_JAFLEQ010000003.1"/>
</dbReference>
<dbReference type="Proteomes" id="UP000664332">
    <property type="component" value="Unassembled WGS sequence"/>
</dbReference>
<accession>A0A939DYS7</accession>
<keyword evidence="9" id="KW-1185">Reference proteome</keyword>
<evidence type="ECO:0000313" key="8">
    <source>
        <dbReference type="EMBL" id="MBN9643331.1"/>
    </source>
</evidence>
<dbReference type="EMBL" id="JAFLEQ010000003">
    <property type="protein sequence ID" value="MBN9643331.1"/>
    <property type="molecule type" value="Genomic_DNA"/>
</dbReference>
<organism evidence="8 9">
    <name type="scientific">Corynebacterium mendelii</name>
    <dbReference type="NCBI Taxonomy" id="2765362"/>
    <lineage>
        <taxon>Bacteria</taxon>
        <taxon>Bacillati</taxon>
        <taxon>Actinomycetota</taxon>
        <taxon>Actinomycetes</taxon>
        <taxon>Mycobacteriales</taxon>
        <taxon>Corynebacteriaceae</taxon>
        <taxon>Corynebacterium</taxon>
    </lineage>
</organism>
<evidence type="ECO:0000256" key="5">
    <source>
        <dbReference type="ARBA" id="ARBA00022683"/>
    </source>
</evidence>
<dbReference type="GO" id="GO:0005737">
    <property type="term" value="C:cytoplasm"/>
    <property type="evidence" value="ECO:0007669"/>
    <property type="project" value="UniProtKB-SubCell"/>
</dbReference>
<dbReference type="SUPFAM" id="SSF51261">
    <property type="entry name" value="Duplicated hybrid motif"/>
    <property type="match status" value="1"/>
</dbReference>
<dbReference type="Gene3D" id="2.70.70.10">
    <property type="entry name" value="Glucose Permease (Domain IIA)"/>
    <property type="match status" value="1"/>
</dbReference>
<dbReference type="GO" id="GO:0016301">
    <property type="term" value="F:kinase activity"/>
    <property type="evidence" value="ECO:0007669"/>
    <property type="project" value="UniProtKB-KW"/>
</dbReference>
<reference evidence="8" key="1">
    <citation type="submission" date="2021-03" db="EMBL/GenBank/DDBJ databases">
        <authorList>
            <person name="Sun Q."/>
        </authorList>
    </citation>
    <scope>NUCLEOTIDE SEQUENCE</scope>
    <source>
        <strain evidence="8">CCM 8862</strain>
    </source>
</reference>
<dbReference type="Pfam" id="PF00358">
    <property type="entry name" value="PTS_EIIA_1"/>
    <property type="match status" value="1"/>
</dbReference>
<dbReference type="PROSITE" id="PS00371">
    <property type="entry name" value="PTS_EIIA_TYPE_1_HIS"/>
    <property type="match status" value="1"/>
</dbReference>
<dbReference type="AlphaFoldDB" id="A0A939DYS7"/>
<dbReference type="PROSITE" id="PS51093">
    <property type="entry name" value="PTS_EIIA_TYPE_1"/>
    <property type="match status" value="1"/>
</dbReference>
<comment type="caution">
    <text evidence="8">The sequence shown here is derived from an EMBL/GenBank/DDBJ whole genome shotgun (WGS) entry which is preliminary data.</text>
</comment>
<gene>
    <name evidence="8" type="ORF">JZY06_01595</name>
</gene>
<evidence type="ECO:0000256" key="4">
    <source>
        <dbReference type="ARBA" id="ARBA00022679"/>
    </source>
</evidence>
<proteinExistence type="predicted"/>
<evidence type="ECO:0000256" key="1">
    <source>
        <dbReference type="ARBA" id="ARBA00004496"/>
    </source>
</evidence>
<protein>
    <submittedName>
        <fullName evidence="8">PTS glucose transporter subunit IIA</fullName>
    </submittedName>
</protein>
<dbReference type="GO" id="GO:0009401">
    <property type="term" value="P:phosphoenolpyruvate-dependent sugar phosphotransferase system"/>
    <property type="evidence" value="ECO:0007669"/>
    <property type="project" value="UniProtKB-KW"/>
</dbReference>
<dbReference type="PANTHER" id="PTHR45008">
    <property type="entry name" value="PTS SYSTEM GLUCOSE-SPECIFIC EIIA COMPONENT"/>
    <property type="match status" value="1"/>
</dbReference>
<keyword evidence="6" id="KW-0418">Kinase</keyword>
<keyword evidence="5" id="KW-0598">Phosphotransferase system</keyword>
<feature type="domain" description="PTS EIIA type-1" evidence="7">
    <location>
        <begin position="20"/>
        <end position="127"/>
    </location>
</feature>
<keyword evidence="4" id="KW-0808">Transferase</keyword>
<dbReference type="InterPro" id="IPR011055">
    <property type="entry name" value="Dup_hybrid_motif"/>
</dbReference>
<keyword evidence="3 8" id="KW-0762">Sugar transport</keyword>
<dbReference type="InterPro" id="IPR001127">
    <property type="entry name" value="PTS_EIIA_1_perm"/>
</dbReference>
<evidence type="ECO:0000256" key="3">
    <source>
        <dbReference type="ARBA" id="ARBA00022597"/>
    </source>
</evidence>
<dbReference type="NCBIfam" id="TIGR00830">
    <property type="entry name" value="PTBA"/>
    <property type="match status" value="1"/>
</dbReference>
<sequence length="150" mass="15514">MTEVRSPFNGTTATLDSVPDPVFASRAVGDGLAVIPEDKSPQPLTVCAPVSGDVIRAMSHAVVLLDDEGHSIMVHVGIDTAHLRGTGFDLKVSQGDHVTAGDAMLTVDVAVVKANGLNPITSVLVMGGHTPNLHCSPCTQVSQGQCLFTC</sequence>
<dbReference type="InterPro" id="IPR050890">
    <property type="entry name" value="PTS_EIIA_component"/>
</dbReference>
<dbReference type="PANTHER" id="PTHR45008:SF1">
    <property type="entry name" value="PTS SYSTEM GLUCOSE-SPECIFIC EIIA COMPONENT"/>
    <property type="match status" value="1"/>
</dbReference>
<evidence type="ECO:0000313" key="9">
    <source>
        <dbReference type="Proteomes" id="UP000664332"/>
    </source>
</evidence>
<keyword evidence="2" id="KW-0813">Transport</keyword>